<dbReference type="OrthoDB" id="2953013at2"/>
<feature type="coiled-coil region" evidence="1">
    <location>
        <begin position="1205"/>
        <end position="1232"/>
    </location>
</feature>
<dbReference type="Proteomes" id="UP000076865">
    <property type="component" value="Chromosome"/>
</dbReference>
<keyword evidence="3" id="KW-1185">Reference proteome</keyword>
<dbReference type="PATRIC" id="fig|294699.3.peg.2092"/>
<dbReference type="EMBL" id="CP015438">
    <property type="protein sequence ID" value="ANB59234.1"/>
    <property type="molecule type" value="Genomic_DNA"/>
</dbReference>
<gene>
    <name evidence="2" type="ORF">GFC30_2034</name>
</gene>
<protein>
    <submittedName>
        <fullName evidence="2">Uncharacterized protein</fullName>
    </submittedName>
</protein>
<dbReference type="KEGG" id="aamy:GFC30_2034"/>
<organism evidence="2 3">
    <name type="scientific">Anoxybacteroides amylolyticum</name>
    <dbReference type="NCBI Taxonomy" id="294699"/>
    <lineage>
        <taxon>Bacteria</taxon>
        <taxon>Bacillati</taxon>
        <taxon>Bacillota</taxon>
        <taxon>Bacilli</taxon>
        <taxon>Bacillales</taxon>
        <taxon>Anoxybacillaceae</taxon>
        <taxon>Anoxybacteroides</taxon>
    </lineage>
</organism>
<name>A0A167SZX5_9BACL</name>
<accession>A0A167SZX5</accession>
<sequence>MSKSVWLKDGVSTFPVQQPMVGQREFYEAFKEYLQDLKSAPMARVFTLIAKWGIGKSRIAYELVSEALGINKGWTIRDQSGQLQKVRLLKPDFADGILPIYIRYEQMHEDLLYGENWVGYGAYVALAKLAEQQHARTIQGSIVKHIQDHFLPLGFSPAKLAEAIELGQHETDDLLQHLDQLDQLVQNGLAYLKSFGIEHLMVIVDEVESEYELFMDGIQEQSEERKKKLDGDAIKVITSAIKHEDSRTRHPNVSFLLLCSPAIGDQIKALEALARRLDKLEINQNSYADISDYIASLQQSGKLREYPAGLVEAAYTIAAGNFGWLNVIMAHCDQYLEQHPDKETGEILQDLAYSVPRFKESLIDHSQLDYIDTRQVHIPFVKKALLRQLPYSKDSYSSEEQQILLSAKHIEGIPLFKEFVALPLAKNDLGFYLVQNKYKAESDHLFVNETTGESFSLDVLLRSLETFSINAPKGSFIVGKERETFLAQVRMLYPKDEVVEAAELLYTYLEQRMKTEQFETYIGPNFAFLERLNRRYAVKTGIANYLLNEEKDQQLQQHLNELAKQYDKDGEIQRLLLGFARAIEQDYPDVQIIQVKGNKCGLRIKVTNHLYLGVHPKKIVDIIWASKLVSLHDLVDSKLLDSGNHPMIILAPTADAETEIDDIKRKYERLGRCLLFFQVTNLQKKVLEALSVEREMMDIRKSAHQLAQPFRAKIRAITDEITRIARTWFEWVDKTGYVLRPIVFTKSEEDYLPVLAEGYAKMIIHDATIAELGAKQGVKFIDSEDFTHFQHALKATKVPAKLDKDGYRGTGLFIQNHENDQYEVQIPSTFASLMSFIGHRRVTYKEIEDAFFFSSVDAIKPPKIVEQWMTFLQALKVVRIDNNAHVENVTSHTLEAKRDKIKQWYEKEYDKLVDEFKETFDQARIELLKRYKRHGDLEKIDEALRNIDLKLLQVHTNNHLAIWKEQLIYLQQFHDECNFIFDEEKWNTLQPNERNFANLTFDRNDMPIWQKLKLVQQFHEYVSTIQKDILAKIQEKVEEMKNANEYKGYYIPISPFTYVLELYKNEIENAMNHVKSSQLRTMVSNKETLAHHLSLGNYKEAIDRLNIIISQIGLKKVEHTRVDWKERSGIVGRYYDLKDKFVQMVDLFVESKPKVEKWIAYYENSDADVKSEIGIVELSTLFDKLTVFLESGFEEAVDDICIAKKENAMTLIDETEKLLQERKNDMTDLIAQVTKVENTTKKKRNQYFDELLIDAVNRLFRLQHQPFYQADLSAPIQEATYKETIDKVQMEMKQLEAYAHQFFADHAKFVQFEFYKEVVDRKGELDWTNYQKEKEELEQIGLIRTKVEVL</sequence>
<dbReference type="SUPFAM" id="SSF52540">
    <property type="entry name" value="P-loop containing nucleoside triphosphate hydrolases"/>
    <property type="match status" value="1"/>
</dbReference>
<evidence type="ECO:0000313" key="3">
    <source>
        <dbReference type="Proteomes" id="UP000076865"/>
    </source>
</evidence>
<evidence type="ECO:0000256" key="1">
    <source>
        <dbReference type="SAM" id="Coils"/>
    </source>
</evidence>
<evidence type="ECO:0000313" key="2">
    <source>
        <dbReference type="EMBL" id="ANB59234.1"/>
    </source>
</evidence>
<dbReference type="RefSeq" id="WP_066324938.1">
    <property type="nucleotide sequence ID" value="NZ_CP015438.1"/>
</dbReference>
<dbReference type="InterPro" id="IPR027417">
    <property type="entry name" value="P-loop_NTPase"/>
</dbReference>
<keyword evidence="1" id="KW-0175">Coiled coil</keyword>
<reference evidence="2 3" key="1">
    <citation type="journal article" date="2006" name="Syst. Appl. Microbiol.">
        <title>Anoxybacillus amylolyticus sp. nov., a thermophilic amylase producing bacterium isolated from Mount Rittmann (Antarctica).</title>
        <authorList>
            <person name="Poli A."/>
            <person name="Esposito E."/>
            <person name="Lama L."/>
            <person name="Orlando P."/>
            <person name="Nicolaus G."/>
            <person name="de Appolonia F."/>
            <person name="Gambacorta A."/>
            <person name="Nicolaus B."/>
        </authorList>
    </citation>
    <scope>NUCLEOTIDE SEQUENCE [LARGE SCALE GENOMIC DNA]</scope>
    <source>
        <strain evidence="2 3">DSM 15939</strain>
    </source>
</reference>
<proteinExistence type="predicted"/>